<dbReference type="InterPro" id="IPR025737">
    <property type="entry name" value="FApF"/>
</dbReference>
<dbReference type="KEGG" id="abas:ACPOL_3059"/>
<organism evidence="1 2">
    <name type="scientific">Acidisarcina polymorpha</name>
    <dbReference type="NCBI Taxonomy" id="2211140"/>
    <lineage>
        <taxon>Bacteria</taxon>
        <taxon>Pseudomonadati</taxon>
        <taxon>Acidobacteriota</taxon>
        <taxon>Terriglobia</taxon>
        <taxon>Terriglobales</taxon>
        <taxon>Acidobacteriaceae</taxon>
        <taxon>Acidisarcina</taxon>
    </lineage>
</organism>
<reference evidence="1 2" key="1">
    <citation type="journal article" date="2018" name="Front. Microbiol.">
        <title>Hydrolytic Capabilities as a Key to Environmental Success: Chitinolytic and Cellulolytic Acidobacteria From Acidic Sub-arctic Soils and Boreal Peatlands.</title>
        <authorList>
            <person name="Belova S.E."/>
            <person name="Ravin N.V."/>
            <person name="Pankratov T.A."/>
            <person name="Rakitin A.L."/>
            <person name="Ivanova A.A."/>
            <person name="Beletsky A.V."/>
            <person name="Mardanov A.V."/>
            <person name="Sinninghe Damste J.S."/>
            <person name="Dedysh S.N."/>
        </authorList>
    </citation>
    <scope>NUCLEOTIDE SEQUENCE [LARGE SCALE GENOMIC DNA]</scope>
    <source>
        <strain evidence="1 2">SBC82</strain>
    </source>
</reference>
<sequence length="328" mass="35031">MTGRAGEAVEEKGESALKSVLKNVFMVLLLSSGTGLAQMHPPEPTVNLGDTSFLDALGGPGVLLEQIGDAYHSGLTTNGMGQALGTAPAVNSISSLTHGIVLTKHHLLGAWYGTEVIVTAAHVNGGAPGAIGGFGDLTLSPLILQWKQQKFGPTLLNQRFVLDFEVPVGEYSQTLPTSLSSHAFTVHPYYAFTYFPVRRIETSWRTHYLYNGVNNSPPIQTKAHSTQAGQAAHFNATVAFGLAHGLWLGANGYFLKQFTDPKLDGAKLHGSPEQVGSLGPGLVWDHGQTMFYVNGYHEFGALNRPQGNKLVVRVQWIPGRHPGIGGAD</sequence>
<proteinExistence type="predicted"/>
<dbReference type="OrthoDB" id="9798341at2"/>
<evidence type="ECO:0000313" key="2">
    <source>
        <dbReference type="Proteomes" id="UP000253606"/>
    </source>
</evidence>
<evidence type="ECO:0000313" key="1">
    <source>
        <dbReference type="EMBL" id="AXC12356.1"/>
    </source>
</evidence>
<accession>A0A2Z5G1C9</accession>
<protein>
    <submittedName>
        <fullName evidence="1">Protein involved in meta-pathway of phenol degradation</fullName>
    </submittedName>
</protein>
<gene>
    <name evidence="1" type="ORF">ACPOL_3059</name>
</gene>
<dbReference type="EMBL" id="CP030840">
    <property type="protein sequence ID" value="AXC12356.1"/>
    <property type="molecule type" value="Genomic_DNA"/>
</dbReference>
<dbReference type="Proteomes" id="UP000253606">
    <property type="component" value="Chromosome"/>
</dbReference>
<keyword evidence="2" id="KW-1185">Reference proteome</keyword>
<dbReference type="AlphaFoldDB" id="A0A2Z5G1C9"/>
<name>A0A2Z5G1C9_9BACT</name>
<dbReference type="Pfam" id="PF13557">
    <property type="entry name" value="Phenol_MetA_deg"/>
    <property type="match status" value="1"/>
</dbReference>